<feature type="active site" description="Proton donor/acceptor" evidence="7">
    <location>
        <position position="344"/>
    </location>
</feature>
<dbReference type="EMBL" id="CP093326">
    <property type="protein sequence ID" value="UNK45002.1"/>
    <property type="molecule type" value="Genomic_DNA"/>
</dbReference>
<feature type="active site" description="Nucleophile" evidence="7">
    <location>
        <position position="361"/>
    </location>
</feature>
<keyword evidence="5" id="KW-0012">Acyltransferase</keyword>
<evidence type="ECO:0000256" key="2">
    <source>
        <dbReference type="ARBA" id="ARBA00022679"/>
    </source>
</evidence>
<evidence type="ECO:0000256" key="6">
    <source>
        <dbReference type="ARBA" id="ARBA00023316"/>
    </source>
</evidence>
<dbReference type="CDD" id="cd16913">
    <property type="entry name" value="YkuD_like"/>
    <property type="match status" value="1"/>
</dbReference>
<dbReference type="PANTHER" id="PTHR30582:SF2">
    <property type="entry name" value="L,D-TRANSPEPTIDASE YCIB-RELATED"/>
    <property type="match status" value="1"/>
</dbReference>
<proteinExistence type="predicted"/>
<organism evidence="10 11">
    <name type="scientific">Arthrobacter sulfonylureivorans</name>
    <dbReference type="NCBI Taxonomy" id="2486855"/>
    <lineage>
        <taxon>Bacteria</taxon>
        <taxon>Bacillati</taxon>
        <taxon>Actinomycetota</taxon>
        <taxon>Actinomycetes</taxon>
        <taxon>Micrococcales</taxon>
        <taxon>Micrococcaceae</taxon>
        <taxon>Arthrobacter</taxon>
    </lineage>
</organism>
<evidence type="ECO:0000256" key="3">
    <source>
        <dbReference type="ARBA" id="ARBA00022960"/>
    </source>
</evidence>
<keyword evidence="6 7" id="KW-0961">Cell wall biogenesis/degradation</keyword>
<dbReference type="Gene3D" id="2.60.40.3710">
    <property type="match status" value="1"/>
</dbReference>
<evidence type="ECO:0000256" key="1">
    <source>
        <dbReference type="ARBA" id="ARBA00004752"/>
    </source>
</evidence>
<protein>
    <submittedName>
        <fullName evidence="10">Ig-like domain-containing protein</fullName>
    </submittedName>
</protein>
<dbReference type="InterPro" id="IPR038063">
    <property type="entry name" value="Transpep_catalytic_dom"/>
</dbReference>
<evidence type="ECO:0000256" key="4">
    <source>
        <dbReference type="ARBA" id="ARBA00022984"/>
    </source>
</evidence>
<dbReference type="Gene3D" id="2.60.40.3780">
    <property type="match status" value="1"/>
</dbReference>
<keyword evidence="8" id="KW-0732">Signal</keyword>
<dbReference type="PROSITE" id="PS52029">
    <property type="entry name" value="LD_TPASE"/>
    <property type="match status" value="1"/>
</dbReference>
<dbReference type="Pfam" id="PF17964">
    <property type="entry name" value="Big_10"/>
    <property type="match status" value="1"/>
</dbReference>
<feature type="signal peptide" evidence="8">
    <location>
        <begin position="1"/>
        <end position="40"/>
    </location>
</feature>
<evidence type="ECO:0000256" key="7">
    <source>
        <dbReference type="PROSITE-ProRule" id="PRU01373"/>
    </source>
</evidence>
<dbReference type="InterPro" id="IPR041280">
    <property type="entry name" value="Big_10"/>
</dbReference>
<feature type="domain" description="L,D-TPase catalytic" evidence="9">
    <location>
        <begin position="260"/>
        <end position="385"/>
    </location>
</feature>
<evidence type="ECO:0000256" key="8">
    <source>
        <dbReference type="SAM" id="SignalP"/>
    </source>
</evidence>
<keyword evidence="11" id="KW-1185">Reference proteome</keyword>
<evidence type="ECO:0000313" key="10">
    <source>
        <dbReference type="EMBL" id="UNK45002.1"/>
    </source>
</evidence>
<dbReference type="InterPro" id="IPR005490">
    <property type="entry name" value="LD_TPept_cat_dom"/>
</dbReference>
<evidence type="ECO:0000256" key="5">
    <source>
        <dbReference type="ARBA" id="ARBA00023315"/>
    </source>
</evidence>
<dbReference type="Proteomes" id="UP000829069">
    <property type="component" value="Chromosome"/>
</dbReference>
<name>A0ABY3W9K6_9MICC</name>
<reference evidence="10 11" key="1">
    <citation type="submission" date="2022-03" db="EMBL/GenBank/DDBJ databases">
        <title>Isotopic signatures of nitrous oxide derived from detoxification processes.</title>
        <authorList>
            <person name="Behrendt U."/>
            <person name="Buchen C."/>
            <person name="Well R."/>
            <person name="Ulrich A."/>
            <person name="Rohe L."/>
            <person name="Kolb S."/>
            <person name="Schloter M."/>
            <person name="Horn M.A."/>
            <person name="Augustin J."/>
        </authorList>
    </citation>
    <scope>NUCLEOTIDE SEQUENCE [LARGE SCALE GENOMIC DNA]</scope>
    <source>
        <strain evidence="10 11">S4-C24</strain>
    </source>
</reference>
<dbReference type="Gene3D" id="2.40.440.10">
    <property type="entry name" value="L,D-transpeptidase catalytic domain-like"/>
    <property type="match status" value="1"/>
</dbReference>
<sequence>MTEEKKKRKGLKIALLCIIGVLVAAAAAVTAATVASPTFAAQLGRMLAVAPAERPGFSEPIAKAMSVGVNPKDKAVEVNPATVPTITAKNASIKDVVLAPAEGGEPVAGELSADGSVWKATQRLDFLTKYDFSYTLVDSAGAETAKQQSFTTVLAPNQADGWMYPLDGQHVGIAQPLEFNFSEPVLNKKKVEEAIKITTSAGQKGEFYWYSDTKARFRAAKYWAPNSTVTVDMKLFGVEFGNKMIGMNDEKITVNILDDRRAIVDNKTKTMKIYVGGQLAQTFPVTLGDANWPSSKGIHPIMDMHKSLPFNPRSIGLKPGDPDWYEPFNAKYASRLSNSGEFVHTALDPSALGVRNISHGCVGMSEAGARYFYETMRTGDIVDIRNTDGGFLDPTDGYGDWNVDWKTWTSQDKG</sequence>
<dbReference type="RefSeq" id="WP_164745380.1">
    <property type="nucleotide sequence ID" value="NZ_CP093326.1"/>
</dbReference>
<evidence type="ECO:0000313" key="11">
    <source>
        <dbReference type="Proteomes" id="UP000829069"/>
    </source>
</evidence>
<dbReference type="PANTHER" id="PTHR30582">
    <property type="entry name" value="L,D-TRANSPEPTIDASE"/>
    <property type="match status" value="1"/>
</dbReference>
<keyword evidence="4 7" id="KW-0573">Peptidoglycan synthesis</keyword>
<keyword evidence="2" id="KW-0808">Transferase</keyword>
<dbReference type="InterPro" id="IPR050979">
    <property type="entry name" value="LD-transpeptidase"/>
</dbReference>
<accession>A0ABY3W9K6</accession>
<dbReference type="CDD" id="cd13432">
    <property type="entry name" value="LDT_IgD_like_2"/>
    <property type="match status" value="1"/>
</dbReference>
<evidence type="ECO:0000259" key="9">
    <source>
        <dbReference type="PROSITE" id="PS52029"/>
    </source>
</evidence>
<feature type="chain" id="PRO_5047350595" evidence="8">
    <location>
        <begin position="41"/>
        <end position="414"/>
    </location>
</feature>
<comment type="pathway">
    <text evidence="1 7">Cell wall biogenesis; peptidoglycan biosynthesis.</text>
</comment>
<dbReference type="Pfam" id="PF03734">
    <property type="entry name" value="YkuD"/>
    <property type="match status" value="1"/>
</dbReference>
<gene>
    <name evidence="10" type="ORF">MNQ99_13730</name>
</gene>
<dbReference type="SUPFAM" id="SSF141523">
    <property type="entry name" value="L,D-transpeptidase catalytic domain-like"/>
    <property type="match status" value="1"/>
</dbReference>
<keyword evidence="3 7" id="KW-0133">Cell shape</keyword>